<feature type="compositionally biased region" description="Pro residues" evidence="3">
    <location>
        <begin position="568"/>
        <end position="578"/>
    </location>
</feature>
<dbReference type="AlphaFoldDB" id="A0A1E4SYA2"/>
<reference evidence="6" key="1">
    <citation type="submission" date="2016-04" db="EMBL/GenBank/DDBJ databases">
        <title>Comparative genomics of biotechnologically important yeasts.</title>
        <authorList>
            <consortium name="DOE Joint Genome Institute"/>
            <person name="Riley R."/>
            <person name="Haridas S."/>
            <person name="Wolfe K.H."/>
            <person name="Lopes M.R."/>
            <person name="Hittinger C.T."/>
            <person name="Goker M."/>
            <person name="Salamov A."/>
            <person name="Wisecaver J."/>
            <person name="Long T.M."/>
            <person name="Aerts A.L."/>
            <person name="Barry K."/>
            <person name="Choi C."/>
            <person name="Clum A."/>
            <person name="Coughlan A.Y."/>
            <person name="Deshpande S."/>
            <person name="Douglass A.P."/>
            <person name="Hanson S.J."/>
            <person name="Klenk H.-P."/>
            <person name="Labutti K."/>
            <person name="Lapidus A."/>
            <person name="Lindquist E."/>
            <person name="Lipzen A."/>
            <person name="Meier-Kolthoff J.P."/>
            <person name="Ohm R.A."/>
            <person name="Otillar R.P."/>
            <person name="Pangilinan J."/>
            <person name="Peng Y."/>
            <person name="Rokas A."/>
            <person name="Rosa C.A."/>
            <person name="Scheuner C."/>
            <person name="Sibirny A.A."/>
            <person name="Slot J.C."/>
            <person name="Stielow J.B."/>
            <person name="Sun H."/>
            <person name="Kurtzman C.P."/>
            <person name="Blackwell M."/>
            <person name="Grigoriev I.V."/>
            <person name="Jeffries T.W."/>
        </authorList>
    </citation>
    <scope>NUCLEOTIDE SEQUENCE [LARGE SCALE GENOMIC DNA]</scope>
    <source>
        <strain evidence="6">NRRL YB-2248</strain>
    </source>
</reference>
<feature type="compositionally biased region" description="Acidic residues" evidence="3">
    <location>
        <begin position="347"/>
        <end position="380"/>
    </location>
</feature>
<dbReference type="STRING" id="983967.A0A1E4SYA2"/>
<keyword evidence="6" id="KW-1185">Reference proteome</keyword>
<dbReference type="Gene3D" id="2.30.30.40">
    <property type="entry name" value="SH3 Domains"/>
    <property type="match status" value="1"/>
</dbReference>
<dbReference type="PANTHER" id="PTHR13275:SF4">
    <property type="entry name" value="VACUOLAR PROTEIN SORTING-ASSOCIATED PROTEIN 72 HOMOLOG"/>
    <property type="match status" value="1"/>
</dbReference>
<gene>
    <name evidence="5" type="ORF">CANARDRAFT_29027</name>
</gene>
<proteinExistence type="predicted"/>
<protein>
    <recommendedName>
        <fullName evidence="4">SH3 domain-containing protein</fullName>
    </recommendedName>
</protein>
<feature type="compositionally biased region" description="Polar residues" evidence="3">
    <location>
        <begin position="534"/>
        <end position="563"/>
    </location>
</feature>
<feature type="compositionally biased region" description="Pro residues" evidence="3">
    <location>
        <begin position="641"/>
        <end position="660"/>
    </location>
</feature>
<sequence length="1074" mass="116545">MSIPYSAIAKFPYTPEAENASDDLGFEAGQIITVTEIVDDDWLFGTYKDTDTDELKSGYFPRGFVQQVDDSKEEEVQQPPAPKPEPVSAPAPVSAQLEPQFSTPANKEVKKEISKGSPSQSTESTAFGVTHGDAAEAAFKSKLSSFNVTSTPPLPGHIPSEVKYNNGLSYGKASPHSSYIPPPITKSPYDSKKSATPANAPPREVISESTHVEAEEVEAPRLTLRERMKLLEQRQKEEQEAMEQALKRKQDKKQHKKAAVTHSSSTGPPPIPTASTGGSLAPATTGGSITTKGSSIMVEEEYTGGNQQDLIEQQEEDDEDQGAVDRTYERTSHDNQNDEAEKPVEANIEDADDVDDEDNDENEDEDDDDDDEEEEDEDDEELKRRRLRERMAKLSGGMGMMGMMGMGFPMGAPPAKAEKQKKKILKTKSQEEGEEPLPSQTAIPMPGLAIAGLPQVQPPVALSKPTDSYDDEAEEKSLDGSNPATEPNPIPTSASTHLAENEEDEVEGLESVADESYVSDLTSPEGESHPYRSIPSSPTIPRVSSTHHTIKTNADNTSTIENIQSQPPTIPKSPPPIAAPEDIVFSEDSDSHIAISSITKESDSYVDSSDEEIVTGYEADEDTETNAPVASSPPQSKSIAPPIPSSPPRPTSVAPPPIPAIPHTTRMDDPKTPTKTMSVPAVPPPVPSHVPAVPVQTAPPPIPSSSPTYNRAPPPPPPSATLPPVPRASTTSTIEPHHSETFSHERKASRSATHHHHTNPPPPPPPPVGAPAPVPVPVTSQLERSLDLTAAPVPLPVSTTGSTVHSGEIVVGRSSVDLDFGRRSLEIPEISKSSSAWWLTSDLPPELANSRDIYFEVDSREVNKRHGRVVLYRDYYIVNQDYSIKIWEVSYDVANPAKLLSFAESLVAKPHVNTDYLIKCSKKYGASAFQLASSVLGSTGKVQDELIYWIFKQLSRSALMKIGTKTFGATIYKNNNNMEISQTEEFRPGDVLVVLKGKFEGHSTGLMHKSKSAELGYGGRPYVSIISGYDATKKKIRVIEQSSKGIQANGYKLGDFKSGKIRVFRIVGRDYIGW</sequence>
<feature type="region of interest" description="Disordered" evidence="3">
    <location>
        <begin position="69"/>
        <end position="127"/>
    </location>
</feature>
<evidence type="ECO:0000256" key="1">
    <source>
        <dbReference type="ARBA" id="ARBA00022443"/>
    </source>
</evidence>
<dbReference type="Pfam" id="PF00018">
    <property type="entry name" value="SH3_1"/>
    <property type="match status" value="1"/>
</dbReference>
<feature type="compositionally biased region" description="Acidic residues" evidence="3">
    <location>
        <begin position="608"/>
        <end position="624"/>
    </location>
</feature>
<feature type="compositionally biased region" description="Polar residues" evidence="3">
    <location>
        <begin position="479"/>
        <end position="498"/>
    </location>
</feature>
<dbReference type="InterPro" id="IPR036028">
    <property type="entry name" value="SH3-like_dom_sf"/>
</dbReference>
<name>A0A1E4SYA2_9ASCO</name>
<feature type="compositionally biased region" description="Acidic residues" evidence="3">
    <location>
        <begin position="312"/>
        <end position="322"/>
    </location>
</feature>
<feature type="compositionally biased region" description="Basic and acidic residues" evidence="3">
    <location>
        <begin position="326"/>
        <end position="344"/>
    </location>
</feature>
<feature type="domain" description="SH3" evidence="4">
    <location>
        <begin position="2"/>
        <end position="70"/>
    </location>
</feature>
<dbReference type="GO" id="GO:0005634">
    <property type="term" value="C:nucleus"/>
    <property type="evidence" value="ECO:0007669"/>
    <property type="project" value="TreeGrafter"/>
</dbReference>
<dbReference type="Pfam" id="PF25459">
    <property type="entry name" value="AIM3_BBC1_C"/>
    <property type="match status" value="1"/>
</dbReference>
<dbReference type="Proteomes" id="UP000094801">
    <property type="component" value="Unassembled WGS sequence"/>
</dbReference>
<evidence type="ECO:0000313" key="6">
    <source>
        <dbReference type="Proteomes" id="UP000094801"/>
    </source>
</evidence>
<feature type="compositionally biased region" description="Gly residues" evidence="3">
    <location>
        <begin position="396"/>
        <end position="405"/>
    </location>
</feature>
<feature type="compositionally biased region" description="Basic residues" evidence="3">
    <location>
        <begin position="749"/>
        <end position="758"/>
    </location>
</feature>
<dbReference type="SUPFAM" id="SSF50044">
    <property type="entry name" value="SH3-domain"/>
    <property type="match status" value="1"/>
</dbReference>
<dbReference type="PANTHER" id="PTHR13275">
    <property type="entry name" value="YL-1 PROTEIN TRANSCRIPTION FACTOR-LIKE 1"/>
    <property type="match status" value="1"/>
</dbReference>
<evidence type="ECO:0000259" key="4">
    <source>
        <dbReference type="PROSITE" id="PS50002"/>
    </source>
</evidence>
<dbReference type="OrthoDB" id="207120at2759"/>
<accession>A0A1E4SYA2</accession>
<feature type="compositionally biased region" description="Polar residues" evidence="3">
    <location>
        <begin position="116"/>
        <end position="127"/>
    </location>
</feature>
<dbReference type="SMART" id="SM00326">
    <property type="entry name" value="SH3"/>
    <property type="match status" value="1"/>
</dbReference>
<feature type="compositionally biased region" description="Pro residues" evidence="3">
    <location>
        <begin position="759"/>
        <end position="776"/>
    </location>
</feature>
<feature type="compositionally biased region" description="Basic and acidic residues" evidence="3">
    <location>
        <begin position="223"/>
        <end position="239"/>
    </location>
</feature>
<feature type="compositionally biased region" description="Basic and acidic residues" evidence="3">
    <location>
        <begin position="735"/>
        <end position="748"/>
    </location>
</feature>
<feature type="compositionally biased region" description="Basic residues" evidence="3">
    <location>
        <begin position="247"/>
        <end position="259"/>
    </location>
</feature>
<organism evidence="5 6">
    <name type="scientific">[Candida] arabinofermentans NRRL YB-2248</name>
    <dbReference type="NCBI Taxonomy" id="983967"/>
    <lineage>
        <taxon>Eukaryota</taxon>
        <taxon>Fungi</taxon>
        <taxon>Dikarya</taxon>
        <taxon>Ascomycota</taxon>
        <taxon>Saccharomycotina</taxon>
        <taxon>Pichiomycetes</taxon>
        <taxon>Pichiales</taxon>
        <taxon>Pichiaceae</taxon>
        <taxon>Ogataea</taxon>
        <taxon>Ogataea/Candida clade</taxon>
    </lineage>
</organism>
<dbReference type="EMBL" id="KV453856">
    <property type="protein sequence ID" value="ODV84477.1"/>
    <property type="molecule type" value="Genomic_DNA"/>
</dbReference>
<feature type="compositionally biased region" description="Pro residues" evidence="3">
    <location>
        <begin position="79"/>
        <end position="89"/>
    </location>
</feature>
<evidence type="ECO:0000313" key="5">
    <source>
        <dbReference type="EMBL" id="ODV84477.1"/>
    </source>
</evidence>
<feature type="region of interest" description="Disordered" evidence="3">
    <location>
        <begin position="597"/>
        <end position="776"/>
    </location>
</feature>
<dbReference type="InterPro" id="IPR057402">
    <property type="entry name" value="AIM3_BBC1_C"/>
</dbReference>
<keyword evidence="1 2" id="KW-0728">SH3 domain</keyword>
<evidence type="ECO:0000256" key="2">
    <source>
        <dbReference type="PROSITE-ProRule" id="PRU00192"/>
    </source>
</evidence>
<dbReference type="PROSITE" id="PS50002">
    <property type="entry name" value="SH3"/>
    <property type="match status" value="1"/>
</dbReference>
<dbReference type="InterPro" id="IPR001452">
    <property type="entry name" value="SH3_domain"/>
</dbReference>
<feature type="region of interest" description="Disordered" evidence="3">
    <location>
        <begin position="172"/>
        <end position="581"/>
    </location>
</feature>
<feature type="compositionally biased region" description="Pro residues" evidence="3">
    <location>
        <begin position="712"/>
        <end position="726"/>
    </location>
</feature>
<feature type="compositionally biased region" description="Low complexity" evidence="3">
    <location>
        <begin position="284"/>
        <end position="296"/>
    </location>
</feature>
<evidence type="ECO:0000256" key="3">
    <source>
        <dbReference type="SAM" id="MobiDB-lite"/>
    </source>
</evidence>